<accession>A0AA36DKA0</accession>
<protein>
    <submittedName>
        <fullName evidence="1">Uncharacterized protein</fullName>
    </submittedName>
</protein>
<organism evidence="1 2">
    <name type="scientific">Cylicocyclus nassatus</name>
    <name type="common">Nematode worm</name>
    <dbReference type="NCBI Taxonomy" id="53992"/>
    <lineage>
        <taxon>Eukaryota</taxon>
        <taxon>Metazoa</taxon>
        <taxon>Ecdysozoa</taxon>
        <taxon>Nematoda</taxon>
        <taxon>Chromadorea</taxon>
        <taxon>Rhabditida</taxon>
        <taxon>Rhabditina</taxon>
        <taxon>Rhabditomorpha</taxon>
        <taxon>Strongyloidea</taxon>
        <taxon>Strongylidae</taxon>
        <taxon>Cylicocyclus</taxon>
    </lineage>
</organism>
<evidence type="ECO:0000313" key="1">
    <source>
        <dbReference type="EMBL" id="CAJ0588665.1"/>
    </source>
</evidence>
<dbReference type="EMBL" id="CATQJL010000001">
    <property type="protein sequence ID" value="CAJ0588665.1"/>
    <property type="molecule type" value="Genomic_DNA"/>
</dbReference>
<sequence>MRFCAGVPYQIVSGYRFGFPHYNSYERIPPTAAVLSFLISPIIGQVIPMQLIAPDVLTIPVMTTPYVSSLYAYAHYPSLHRPHTRTEIRNIVHDYSKENGHVSETSADTDAHPLTPATITDRLALTSFPEERAVIAPIPASSVSAPTFPTLLNDSIQRKLFAKKATLAGKINL</sequence>
<gene>
    <name evidence="1" type="ORF">CYNAS_LOCUS648</name>
</gene>
<dbReference type="Proteomes" id="UP001176961">
    <property type="component" value="Unassembled WGS sequence"/>
</dbReference>
<dbReference type="AlphaFoldDB" id="A0AA36DKA0"/>
<name>A0AA36DKA0_CYLNA</name>
<reference evidence="1" key="1">
    <citation type="submission" date="2023-07" db="EMBL/GenBank/DDBJ databases">
        <authorList>
            <consortium name="CYATHOMIX"/>
        </authorList>
    </citation>
    <scope>NUCLEOTIDE SEQUENCE</scope>
    <source>
        <strain evidence="1">N/A</strain>
    </source>
</reference>
<keyword evidence="2" id="KW-1185">Reference proteome</keyword>
<evidence type="ECO:0000313" key="2">
    <source>
        <dbReference type="Proteomes" id="UP001176961"/>
    </source>
</evidence>
<comment type="caution">
    <text evidence="1">The sequence shown here is derived from an EMBL/GenBank/DDBJ whole genome shotgun (WGS) entry which is preliminary data.</text>
</comment>
<proteinExistence type="predicted"/>